<dbReference type="Proteomes" id="UP000001064">
    <property type="component" value="Unassembled WGS sequence"/>
</dbReference>
<sequence length="70" mass="8171">MVIENVFVFSRDLVVSVVFGRVAFKSNRMLITSIIHFKFTNKLSRKEHGCNSEDEEIEEDTHFSRYNLGC</sequence>
<gene>
    <name evidence="1" type="ORF">DICPUDRAFT_156358</name>
</gene>
<organism evidence="1 2">
    <name type="scientific">Dictyostelium purpureum</name>
    <name type="common">Slime mold</name>
    <dbReference type="NCBI Taxonomy" id="5786"/>
    <lineage>
        <taxon>Eukaryota</taxon>
        <taxon>Amoebozoa</taxon>
        <taxon>Evosea</taxon>
        <taxon>Eumycetozoa</taxon>
        <taxon>Dictyostelia</taxon>
        <taxon>Dictyosteliales</taxon>
        <taxon>Dictyosteliaceae</taxon>
        <taxon>Dictyostelium</taxon>
    </lineage>
</organism>
<dbReference type="AlphaFoldDB" id="F0ZWD3"/>
<accession>F0ZWD3</accession>
<protein>
    <submittedName>
        <fullName evidence="1">Uncharacterized protein</fullName>
    </submittedName>
</protein>
<keyword evidence="2" id="KW-1185">Reference proteome</keyword>
<dbReference type="RefSeq" id="XP_003291732.1">
    <property type="nucleotide sequence ID" value="XM_003291684.1"/>
</dbReference>
<dbReference type="EMBL" id="GL871233">
    <property type="protein sequence ID" value="EGC31752.1"/>
    <property type="molecule type" value="Genomic_DNA"/>
</dbReference>
<reference evidence="2" key="1">
    <citation type="journal article" date="2011" name="Genome Biol.">
        <title>Comparative genomics of the social amoebae Dictyostelium discoideum and Dictyostelium purpureum.</title>
        <authorList>
            <consortium name="US DOE Joint Genome Institute (JGI-PGF)"/>
            <person name="Sucgang R."/>
            <person name="Kuo A."/>
            <person name="Tian X."/>
            <person name="Salerno W."/>
            <person name="Parikh A."/>
            <person name="Feasley C.L."/>
            <person name="Dalin E."/>
            <person name="Tu H."/>
            <person name="Huang E."/>
            <person name="Barry K."/>
            <person name="Lindquist E."/>
            <person name="Shapiro H."/>
            <person name="Bruce D."/>
            <person name="Schmutz J."/>
            <person name="Salamov A."/>
            <person name="Fey P."/>
            <person name="Gaudet P."/>
            <person name="Anjard C."/>
            <person name="Babu M.M."/>
            <person name="Basu S."/>
            <person name="Bushmanova Y."/>
            <person name="van der Wel H."/>
            <person name="Katoh-Kurasawa M."/>
            <person name="Dinh C."/>
            <person name="Coutinho P.M."/>
            <person name="Saito T."/>
            <person name="Elias M."/>
            <person name="Schaap P."/>
            <person name="Kay R.R."/>
            <person name="Henrissat B."/>
            <person name="Eichinger L."/>
            <person name="Rivero F."/>
            <person name="Putnam N.H."/>
            <person name="West C.M."/>
            <person name="Loomis W.F."/>
            <person name="Chisholm R.L."/>
            <person name="Shaulsky G."/>
            <person name="Strassmann J.E."/>
            <person name="Queller D.C."/>
            <person name="Kuspa A."/>
            <person name="Grigoriev I.V."/>
        </authorList>
    </citation>
    <scope>NUCLEOTIDE SEQUENCE [LARGE SCALE GENOMIC DNA]</scope>
    <source>
        <strain evidence="2">QSDP1</strain>
    </source>
</reference>
<name>F0ZWD3_DICPU</name>
<evidence type="ECO:0000313" key="2">
    <source>
        <dbReference type="Proteomes" id="UP000001064"/>
    </source>
</evidence>
<dbReference type="KEGG" id="dpp:DICPUDRAFT_156358"/>
<dbReference type="InParanoid" id="F0ZWD3"/>
<dbReference type="VEuPathDB" id="AmoebaDB:DICPUDRAFT_156358"/>
<evidence type="ECO:0000313" key="1">
    <source>
        <dbReference type="EMBL" id="EGC31752.1"/>
    </source>
</evidence>
<dbReference type="GeneID" id="10505480"/>
<proteinExistence type="predicted"/>